<reference evidence="3" key="2">
    <citation type="journal article" date="2017" name="Nat. Commun.">
        <title>Single-virus genomics reveals hidden cosmopolitan and abundant viruses.</title>
        <authorList>
            <person name="Martinez-Hernandez F."/>
            <person name="Fornas O."/>
            <person name="Lluesma Gomez M."/>
            <person name="Bolduc B."/>
            <person name="de la Cruz Pena M.J."/>
            <person name="Martinez J.M."/>
            <person name="Anton J."/>
            <person name="Gasol J.M."/>
            <person name="Rosselli R."/>
            <person name="Rodriguez-Valera F."/>
            <person name="Sullivan M.B."/>
            <person name="Acinas S.G."/>
            <person name="Martinez-Garcia M."/>
        </authorList>
    </citation>
    <scope>NUCLEOTIDE SEQUENCE</scope>
</reference>
<protein>
    <recommendedName>
        <fullName evidence="4">UDP-N-acetylglucosamine kinase</fullName>
    </recommendedName>
</protein>
<evidence type="ECO:0000256" key="1">
    <source>
        <dbReference type="SAM" id="Coils"/>
    </source>
</evidence>
<feature type="region of interest" description="Disordered" evidence="2">
    <location>
        <begin position="2013"/>
        <end position="2034"/>
    </location>
</feature>
<keyword evidence="1" id="KW-0175">Coiled coil</keyword>
<dbReference type="SUPFAM" id="SSF52540">
    <property type="entry name" value="P-loop containing nucleoside triphosphate hydrolases"/>
    <property type="match status" value="1"/>
</dbReference>
<dbReference type="Gene3D" id="3.40.50.300">
    <property type="entry name" value="P-loop containing nucleotide triphosphate hydrolases"/>
    <property type="match status" value="1"/>
</dbReference>
<dbReference type="EMBL" id="KY052822">
    <property type="protein sequence ID" value="ASF00228.1"/>
    <property type="molecule type" value="Genomic_DNA"/>
</dbReference>
<evidence type="ECO:0008006" key="4">
    <source>
        <dbReference type="Google" id="ProtNLM"/>
    </source>
</evidence>
<accession>A0A218MLT5</accession>
<dbReference type="InterPro" id="IPR027417">
    <property type="entry name" value="P-loop_NTPase"/>
</dbReference>
<sequence>MKDYHTSIKTNKVNPAIARMMAKGANGKIFKDARTPEQRKDQQQFNKNINAVEDKNPDWKPSFDNFTQNPDGTPKYETKEDFQMSDDFWPAMTEIMNSKPLRNLIQSGVASETGIDSQQEMDDFVRQTLENIQDRFMGGLTKKARNQIEKIEDQRTKGELTAKETAEAVDKIKNNPKNNKKGFDASTANGSLFGWLTGVAGGRGESVIYRARGDVMDKYKKTVEKNAVSTEKQMGEGRTIADIIESDKDAMMDQIENADMSVAAKKEAKDVLGDLKMVMDLLGFPGKVKKAVKEAVEEANVPLDGLTYKGIRDLLLSTEGKVTTEKKAMPTGPLFGVLNAISSEFGVDPLRILAKQDLNGEQRKLAQQYIFDKAVNEDGSLNNNIIKALPEGTDVDGKATGVANTKLGDFYTKGGRAKMKTGATAAGLATQTKRTDITKEEFLKMFGINTDGSLIPGTKADGAIRELVVQISQLAANQEIRLNAIENDLATANIIARISVGKSQQMFSERVTEEMKRFAKLTPSKALTEKYGEFEKYKRTSTILSPGRKGEMKQRKVFELIGKRGKLVRTIMNQAVKELGPGVLSVLKTSMTYGLGRSTFGKVGTFMKYSPLKTLEKLFTRTKYGENYQSKKIQNVVNNKQAKKEYLENQKQEQEFMISLLDFLNKLKGDGLSFHERVLLDASSNMDHIFRTGAIHIGVLVKEDGSLEFNMPTREEHMIPQNAIGTMYMVNPELAKKVIRLGYGQIPLSKYDDDLVNKEYKTTMPDFFYDVIVPRINEGKLDWVPAGLASIVRYTKSGINLNKYQLFETGESIPAAFGVGIDGMNLNQKEIDHLVPFQNYLIEQVLAGSITKAEAGKALKKNIKLAKSMKRSKDKMKSFVNAKQAFSKKIDNANRSVTKGMSTFDFDDTLAKTKSGVRARVPNADGQPKPNRKVIFLAGGSGSGKGNVISKLGLAKQGFKVVNSDISLEWLKKNSGLPENMNELTKVQRSTLGKLQHQARGIARRKMMKYKGKADGVVVDGTGGSVNSMKKLVDEFQSKGYDVSMLFVDTSLDVALERNRARKERSLLDKIVERNHEAVQKNKVNFKTMFADRFMEVNTDNLNIDSPMPDLLVNQMEDFVNGYEKLRLDAEEFAAQGDNILERGGEFDFSEFNDVVDGKPGPLLNKARDRAKKYGTKDMFVLTARPQASAPAIQEFLKSQGLNIPIENITGLANSSGNAKAEWMLSKFAEGYNDMYFVDDALQNVEAVKTVLDQLDIKSKVVQAFSQRANNMNKEFNDMIERKKGIPSDKVMTEAEAKKRGKGIGKWRLYIPPSAEDFKGLIYYFLGKGKRGDADMRFFEEVLFKPFGEGIRAWNTYKQNMVDDYKELKKKYPNVKKELNKRVPDSIWTTDTAIRMYLWNKNGFEIPGTDQATIDELVNYVNINPDIKAFADALSIITKRSDGYLPPSENWSVESIPTDLRSIVDTVGRKEFLEEWINNKNIIFSPANLSKIKGTYGDGFVEALNDILYRMENGTNRIQGQSKIVNRFTEWINGSVGAIMFFNMRSALLQTMSTVNFINWSDNNIFKASAAFANQPQFWKDFAMLFNSDMLKQRRRGLQTDVSASELTKSFAENGYSPRTVINYLLQIGFTPTQAVDSFAIAFGGASMFRNRYKKYIKEGKSPKEASEQAMLDWQEVAESTQQSSREDLISQQQAGPLGRIILAFQNVTMQYGRLTKKALSDLVNGRGDTKTNISKIIYYGAVQNIIFAALQSALAFIMWGDDEEEIANKTQRTFNSALDSFLRGTGLYGALVSTLKNTAIQWHIQRQKGWGKDRLEKIALEVVNLSPPIGSKIRKIMNAYYADKYNRGVGEELGWRIENPNLGMAANLIEALFNIPLARIVNKANNVEEALTGQHETWKRIAMLFGWNRWDLGVEDEELEAAKDIAKIKNKEKKKIEDAKQKEIDKKKEEEEKRAKGIKTVRCSGRKSSGGRCGLTTETTAKTWKCYHHMEFKDGMDRDGDGIKEYRCTGRTKAGSRCKNKTENKNKKCYAHQ</sequence>
<evidence type="ECO:0000256" key="2">
    <source>
        <dbReference type="SAM" id="MobiDB-lite"/>
    </source>
</evidence>
<feature type="coiled-coil region" evidence="1">
    <location>
        <begin position="1915"/>
        <end position="1954"/>
    </location>
</feature>
<evidence type="ECO:0000313" key="3">
    <source>
        <dbReference type="EMBL" id="ASF00228.1"/>
    </source>
</evidence>
<proteinExistence type="predicted"/>
<organism evidence="3">
    <name type="scientific">uncultured virus</name>
    <dbReference type="NCBI Taxonomy" id="340016"/>
    <lineage>
        <taxon>Viruses</taxon>
        <taxon>environmental samples</taxon>
    </lineage>
</organism>
<name>A0A218MLT5_9VIRU</name>
<reference evidence="3" key="1">
    <citation type="submission" date="2016-10" db="EMBL/GenBank/DDBJ databases">
        <authorList>
            <person name="Varghese N."/>
        </authorList>
    </citation>
    <scope>NUCLEOTIDE SEQUENCE</scope>
</reference>
<dbReference type="Pfam" id="PF13671">
    <property type="entry name" value="AAA_33"/>
    <property type="match status" value="1"/>
</dbReference>